<reference evidence="13" key="2">
    <citation type="journal article" date="2021" name="PeerJ">
        <title>Extensive microbial diversity within the chicken gut microbiome revealed by metagenomics and culture.</title>
        <authorList>
            <person name="Gilroy R."/>
            <person name="Ravi A."/>
            <person name="Getino M."/>
            <person name="Pursley I."/>
            <person name="Horton D.L."/>
            <person name="Alikhan N.F."/>
            <person name="Baker D."/>
            <person name="Gharbi K."/>
            <person name="Hall N."/>
            <person name="Watson M."/>
            <person name="Adriaenssens E.M."/>
            <person name="Foster-Nyarko E."/>
            <person name="Jarju S."/>
            <person name="Secka A."/>
            <person name="Antonio M."/>
            <person name="Oren A."/>
            <person name="Chaudhuri R.R."/>
            <person name="La Ragione R."/>
            <person name="Hildebrand F."/>
            <person name="Pallen M.J."/>
        </authorList>
    </citation>
    <scope>NUCLEOTIDE SEQUENCE</scope>
    <source>
        <strain evidence="13">CHK123-3438</strain>
    </source>
</reference>
<evidence type="ECO:0000256" key="4">
    <source>
        <dbReference type="ARBA" id="ARBA00022679"/>
    </source>
</evidence>
<dbReference type="InterPro" id="IPR024932">
    <property type="entry name" value="ApbE"/>
</dbReference>
<evidence type="ECO:0000256" key="11">
    <source>
        <dbReference type="PIRSR" id="PIRSR006268-2"/>
    </source>
</evidence>
<feature type="binding site" evidence="11">
    <location>
        <position position="175"/>
    </location>
    <ligand>
        <name>Mg(2+)</name>
        <dbReference type="ChEBI" id="CHEBI:18420"/>
    </ligand>
</feature>
<keyword evidence="7 10" id="KW-0460">Magnesium</keyword>
<dbReference type="InterPro" id="IPR003374">
    <property type="entry name" value="ApbE-like_sf"/>
</dbReference>
<proteinExistence type="inferred from homology"/>
<evidence type="ECO:0000256" key="1">
    <source>
        <dbReference type="ARBA" id="ARBA00011955"/>
    </source>
</evidence>
<sequence>MRMTGRRWLAAFLIFAAGTLSGCKRTEAPADPISRSAFLLNTFVTVTRYDSQDEAVLEGSLDLCRQYEELLSTTIDTSEVSRINHRSPDETAVTVSQETAELIRKGLEYGERTEGAFDITIQPVSSLWDFTSGQAKLPDPELLKEAAQKVDYRNVHVEGSQVILDSPDTAIDLGAIAKGYIADRIKDYLLENGVNSATINLGGNVLCVGSRPDGTPFKIGLQMPFADRNETIAALNIDGLSVVTSGVYERHFELDGVNYHHLLNPEDGYPYQNGLLSVTIVSPLSVDGDALSTSCFSLGLEKGMELAESMDGVYAYFITDDYEIHYSEGARELISES</sequence>
<dbReference type="PANTHER" id="PTHR30040">
    <property type="entry name" value="THIAMINE BIOSYNTHESIS LIPOPROTEIN APBE"/>
    <property type="match status" value="1"/>
</dbReference>
<keyword evidence="12" id="KW-1003">Cell membrane</keyword>
<evidence type="ECO:0000256" key="7">
    <source>
        <dbReference type="ARBA" id="ARBA00022842"/>
    </source>
</evidence>
<dbReference type="PIRSF" id="PIRSF006268">
    <property type="entry name" value="ApbE"/>
    <property type="match status" value="1"/>
</dbReference>
<comment type="similarity">
    <text evidence="10 12">Belongs to the ApbE family.</text>
</comment>
<keyword evidence="6 10" id="KW-0274">FAD</keyword>
<evidence type="ECO:0000256" key="5">
    <source>
        <dbReference type="ARBA" id="ARBA00022723"/>
    </source>
</evidence>
<keyword evidence="12" id="KW-0472">Membrane</keyword>
<accession>A0A9D1KE10</accession>
<comment type="cofactor">
    <cofactor evidence="11">
        <name>Mg(2+)</name>
        <dbReference type="ChEBI" id="CHEBI:18420"/>
    </cofactor>
    <cofactor evidence="11">
        <name>Mn(2+)</name>
        <dbReference type="ChEBI" id="CHEBI:29035"/>
    </cofactor>
    <text evidence="11">Magnesium. Can also use manganese.</text>
</comment>
<protein>
    <recommendedName>
        <fullName evidence="2 10">FAD:protein FMN transferase</fullName>
        <ecNumber evidence="1 10">2.7.1.180</ecNumber>
    </recommendedName>
    <alternativeName>
        <fullName evidence="8 10">Flavin transferase</fullName>
    </alternativeName>
</protein>
<feature type="binding site" evidence="11">
    <location>
        <position position="293"/>
    </location>
    <ligand>
        <name>Mg(2+)</name>
        <dbReference type="ChEBI" id="CHEBI:18420"/>
    </ligand>
</feature>
<keyword evidence="12" id="KW-0997">Cell inner membrane</keyword>
<evidence type="ECO:0000313" key="14">
    <source>
        <dbReference type="Proteomes" id="UP000886860"/>
    </source>
</evidence>
<evidence type="ECO:0000256" key="3">
    <source>
        <dbReference type="ARBA" id="ARBA00022630"/>
    </source>
</evidence>
<dbReference type="EMBL" id="DVKS01000045">
    <property type="protein sequence ID" value="HIT40978.1"/>
    <property type="molecule type" value="Genomic_DNA"/>
</dbReference>
<evidence type="ECO:0000256" key="8">
    <source>
        <dbReference type="ARBA" id="ARBA00031306"/>
    </source>
</evidence>
<dbReference type="Proteomes" id="UP000886860">
    <property type="component" value="Unassembled WGS sequence"/>
</dbReference>
<evidence type="ECO:0000313" key="13">
    <source>
        <dbReference type="EMBL" id="HIT40978.1"/>
    </source>
</evidence>
<comment type="catalytic activity">
    <reaction evidence="9 10 12">
        <text>L-threonyl-[protein] + FAD = FMN-L-threonyl-[protein] + AMP + H(+)</text>
        <dbReference type="Rhea" id="RHEA:36847"/>
        <dbReference type="Rhea" id="RHEA-COMP:11060"/>
        <dbReference type="Rhea" id="RHEA-COMP:11061"/>
        <dbReference type="ChEBI" id="CHEBI:15378"/>
        <dbReference type="ChEBI" id="CHEBI:30013"/>
        <dbReference type="ChEBI" id="CHEBI:57692"/>
        <dbReference type="ChEBI" id="CHEBI:74257"/>
        <dbReference type="ChEBI" id="CHEBI:456215"/>
        <dbReference type="EC" id="2.7.1.180"/>
    </reaction>
</comment>
<dbReference type="PANTHER" id="PTHR30040:SF2">
    <property type="entry name" value="FAD:PROTEIN FMN TRANSFERASE"/>
    <property type="match status" value="1"/>
</dbReference>
<keyword evidence="3 10" id="KW-0285">Flavoprotein</keyword>
<dbReference type="AlphaFoldDB" id="A0A9D1KE10"/>
<evidence type="ECO:0000256" key="10">
    <source>
        <dbReference type="PIRNR" id="PIRNR006268"/>
    </source>
</evidence>
<dbReference type="Gene3D" id="3.10.520.10">
    <property type="entry name" value="ApbE-like domains"/>
    <property type="match status" value="1"/>
</dbReference>
<reference evidence="13" key="1">
    <citation type="submission" date="2020-10" db="EMBL/GenBank/DDBJ databases">
        <authorList>
            <person name="Gilroy R."/>
        </authorList>
    </citation>
    <scope>NUCLEOTIDE SEQUENCE</scope>
    <source>
        <strain evidence="13">CHK123-3438</strain>
    </source>
</reference>
<dbReference type="SUPFAM" id="SSF143631">
    <property type="entry name" value="ApbE-like"/>
    <property type="match status" value="1"/>
</dbReference>
<keyword evidence="12" id="KW-0449">Lipoprotein</keyword>
<name>A0A9D1KE10_9FIRM</name>
<dbReference type="EC" id="2.7.1.180" evidence="1 10"/>
<evidence type="ECO:0000256" key="9">
    <source>
        <dbReference type="ARBA" id="ARBA00048540"/>
    </source>
</evidence>
<dbReference type="GO" id="GO:0046872">
    <property type="term" value="F:metal ion binding"/>
    <property type="evidence" value="ECO:0007669"/>
    <property type="project" value="UniProtKB-UniRule"/>
</dbReference>
<evidence type="ECO:0000256" key="2">
    <source>
        <dbReference type="ARBA" id="ARBA00016337"/>
    </source>
</evidence>
<dbReference type="GO" id="GO:0005886">
    <property type="term" value="C:plasma membrane"/>
    <property type="evidence" value="ECO:0007669"/>
    <property type="project" value="UniProtKB-SubCell"/>
</dbReference>
<evidence type="ECO:0000256" key="12">
    <source>
        <dbReference type="RuleBase" id="RU363002"/>
    </source>
</evidence>
<comment type="caution">
    <text evidence="13">The sequence shown here is derived from an EMBL/GenBank/DDBJ whole genome shotgun (WGS) entry which is preliminary data.</text>
</comment>
<comment type="subcellular location">
    <subcellularLocation>
        <location evidence="12">Cell inner membrane</location>
        <topology evidence="12">Lipid-anchor</topology>
        <orientation evidence="12">Periplasmic side</orientation>
    </subcellularLocation>
</comment>
<comment type="function">
    <text evidence="12">Flavin transferase that catalyzes the transfer of the FMN moiety of FAD and its covalent binding to the hydroxyl group of a threonine residue in a target flavoprotein.</text>
</comment>
<evidence type="ECO:0000256" key="6">
    <source>
        <dbReference type="ARBA" id="ARBA00022827"/>
    </source>
</evidence>
<dbReference type="PROSITE" id="PS51257">
    <property type="entry name" value="PROKAR_LIPOPROTEIN"/>
    <property type="match status" value="1"/>
</dbReference>
<keyword evidence="5 10" id="KW-0479">Metal-binding</keyword>
<dbReference type="Pfam" id="PF02424">
    <property type="entry name" value="ApbE"/>
    <property type="match status" value="1"/>
</dbReference>
<dbReference type="GO" id="GO:0016740">
    <property type="term" value="F:transferase activity"/>
    <property type="evidence" value="ECO:0007669"/>
    <property type="project" value="UniProtKB-UniRule"/>
</dbReference>
<feature type="binding site" evidence="11">
    <location>
        <position position="289"/>
    </location>
    <ligand>
        <name>Mg(2+)</name>
        <dbReference type="ChEBI" id="CHEBI:18420"/>
    </ligand>
</feature>
<gene>
    <name evidence="13" type="ORF">IAB60_02575</name>
</gene>
<keyword evidence="4 10" id="KW-0808">Transferase</keyword>
<organism evidence="13 14">
    <name type="scientific">Candidatus Caccovicinus merdipullorum</name>
    <dbReference type="NCBI Taxonomy" id="2840724"/>
    <lineage>
        <taxon>Bacteria</taxon>
        <taxon>Bacillati</taxon>
        <taxon>Bacillota</taxon>
        <taxon>Clostridia</taxon>
        <taxon>Eubacteriales</taxon>
        <taxon>Candidatus Caccovicinus</taxon>
    </lineage>
</organism>